<name>A0ABU9ATN4_9BACT</name>
<evidence type="ECO:0000313" key="1">
    <source>
        <dbReference type="EMBL" id="MEK7951114.1"/>
    </source>
</evidence>
<dbReference type="RefSeq" id="WP_341404717.1">
    <property type="nucleotide sequence ID" value="NZ_JBBUKT010000004.1"/>
</dbReference>
<evidence type="ECO:0000313" key="2">
    <source>
        <dbReference type="Proteomes" id="UP001371305"/>
    </source>
</evidence>
<reference evidence="1 2" key="1">
    <citation type="submission" date="2024-04" db="EMBL/GenBank/DDBJ databases">
        <title>Luteolibacter sp. isolated from soil.</title>
        <authorList>
            <person name="An J."/>
        </authorList>
    </citation>
    <scope>NUCLEOTIDE SEQUENCE [LARGE SCALE GENOMIC DNA]</scope>
    <source>
        <strain evidence="1 2">Y139</strain>
    </source>
</reference>
<dbReference type="Proteomes" id="UP001371305">
    <property type="component" value="Unassembled WGS sequence"/>
</dbReference>
<accession>A0ABU9ATN4</accession>
<keyword evidence="2" id="KW-1185">Reference proteome</keyword>
<protein>
    <submittedName>
        <fullName evidence="1">Uncharacterized protein</fullName>
    </submittedName>
</protein>
<sequence length="269" mass="28586">MLALTGIACASGLASCGMPNGGMERVSVPVARQAAKPGMAVKAYFFTAPDSFAFVKGQQQPGVAGTYDAEAGEALVASLSRRKGFELLQGKPQVSSAKLGEKRELKVTREFVYPTEYKPPVVGKVVDGQIQSVTPATPTSFEKKNLGVELGYRATRSAGGKIQVELDLKRGSFLGFVNYGTPIKTKGKGIFGRDVDVVLTENRIEMPVFDVKKMSSSVLVNDGDFIAMGGMMPDEAVKDARFSSWKGGSAESVGKNFVALIQVKAEASE</sequence>
<gene>
    <name evidence="1" type="ORF">WKV53_11425</name>
</gene>
<dbReference type="EMBL" id="JBBUKT010000004">
    <property type="protein sequence ID" value="MEK7951114.1"/>
    <property type="molecule type" value="Genomic_DNA"/>
</dbReference>
<proteinExistence type="predicted"/>
<comment type="caution">
    <text evidence="1">The sequence shown here is derived from an EMBL/GenBank/DDBJ whole genome shotgun (WGS) entry which is preliminary data.</text>
</comment>
<organism evidence="1 2">
    <name type="scientific">Luteolibacter soli</name>
    <dbReference type="NCBI Taxonomy" id="3135280"/>
    <lineage>
        <taxon>Bacteria</taxon>
        <taxon>Pseudomonadati</taxon>
        <taxon>Verrucomicrobiota</taxon>
        <taxon>Verrucomicrobiia</taxon>
        <taxon>Verrucomicrobiales</taxon>
        <taxon>Verrucomicrobiaceae</taxon>
        <taxon>Luteolibacter</taxon>
    </lineage>
</organism>